<dbReference type="Pfam" id="PF01582">
    <property type="entry name" value="TIR"/>
    <property type="match status" value="1"/>
</dbReference>
<gene>
    <name evidence="3" type="ORF">VFH_I316520</name>
</gene>
<dbReference type="Proteomes" id="UP001157006">
    <property type="component" value="Chromosome 1L"/>
</dbReference>
<dbReference type="FunFam" id="3.40.50.10140:FF:000007">
    <property type="entry name" value="Disease resistance protein (TIR-NBS-LRR class)"/>
    <property type="match status" value="1"/>
</dbReference>
<keyword evidence="1" id="KW-0520">NAD</keyword>
<dbReference type="AlphaFoldDB" id="A0AAV0YSN0"/>
<dbReference type="PANTHER" id="PTHR32009">
    <property type="entry name" value="TMV RESISTANCE PROTEIN N-LIKE"/>
    <property type="match status" value="1"/>
</dbReference>
<evidence type="ECO:0000313" key="4">
    <source>
        <dbReference type="Proteomes" id="UP001157006"/>
    </source>
</evidence>
<dbReference type="InterPro" id="IPR000157">
    <property type="entry name" value="TIR_dom"/>
</dbReference>
<proteinExistence type="predicted"/>
<sequence length="262" mass="30417">MAWPYSSSSSSSNNTPQEKHEVFISFRSEDTRNTLTSHLNGALKRLDIKTYIDNNLKSGDEIPASLVKAIEEAKLSVVVFSKNYAESKWCLEELMKILECKETRGQIVVPIFYDVDPSFVRNQRGSYAEAFAKHERNFEEVNKVREWRKGLAEAANFSGWDCNINRTELELVEEIAMDVLAKVDRVYVRDLDHEIDKLEKLAKLQYEFYQSIISLDNLNKYHSTLRRITEIKMEKNLRLLRLTPDLLSHLEGFSNNNSRSPF</sequence>
<reference evidence="3 4" key="1">
    <citation type="submission" date="2023-01" db="EMBL/GenBank/DDBJ databases">
        <authorList>
            <person name="Kreplak J."/>
        </authorList>
    </citation>
    <scope>NUCLEOTIDE SEQUENCE [LARGE SCALE GENOMIC DNA]</scope>
</reference>
<dbReference type="PANTHER" id="PTHR32009:SF155">
    <property type="entry name" value="DISEASE RESISTANCE PROTEIN (TIR-NBS-LRR CLASS)"/>
    <property type="match status" value="1"/>
</dbReference>
<dbReference type="PROSITE" id="PS50104">
    <property type="entry name" value="TIR"/>
    <property type="match status" value="1"/>
</dbReference>
<evidence type="ECO:0000259" key="2">
    <source>
        <dbReference type="PROSITE" id="PS50104"/>
    </source>
</evidence>
<dbReference type="SMART" id="SM00255">
    <property type="entry name" value="TIR"/>
    <property type="match status" value="1"/>
</dbReference>
<accession>A0AAV0YSN0</accession>
<evidence type="ECO:0000313" key="3">
    <source>
        <dbReference type="EMBL" id="CAI8587788.1"/>
    </source>
</evidence>
<dbReference type="GO" id="GO:0007165">
    <property type="term" value="P:signal transduction"/>
    <property type="evidence" value="ECO:0007669"/>
    <property type="project" value="InterPro"/>
</dbReference>
<name>A0AAV0YSN0_VICFA</name>
<dbReference type="SUPFAM" id="SSF52200">
    <property type="entry name" value="Toll/Interleukin receptor TIR domain"/>
    <property type="match status" value="1"/>
</dbReference>
<dbReference type="Gene3D" id="3.40.50.10140">
    <property type="entry name" value="Toll/interleukin-1 receptor homology (TIR) domain"/>
    <property type="match status" value="1"/>
</dbReference>
<dbReference type="EMBL" id="OX451736">
    <property type="protein sequence ID" value="CAI8587788.1"/>
    <property type="molecule type" value="Genomic_DNA"/>
</dbReference>
<evidence type="ECO:0000256" key="1">
    <source>
        <dbReference type="ARBA" id="ARBA00023027"/>
    </source>
</evidence>
<feature type="domain" description="TIR" evidence="2">
    <location>
        <begin position="18"/>
        <end position="183"/>
    </location>
</feature>
<keyword evidence="4" id="KW-1185">Reference proteome</keyword>
<organism evidence="3 4">
    <name type="scientific">Vicia faba</name>
    <name type="common">Broad bean</name>
    <name type="synonym">Faba vulgaris</name>
    <dbReference type="NCBI Taxonomy" id="3906"/>
    <lineage>
        <taxon>Eukaryota</taxon>
        <taxon>Viridiplantae</taxon>
        <taxon>Streptophyta</taxon>
        <taxon>Embryophyta</taxon>
        <taxon>Tracheophyta</taxon>
        <taxon>Spermatophyta</taxon>
        <taxon>Magnoliopsida</taxon>
        <taxon>eudicotyledons</taxon>
        <taxon>Gunneridae</taxon>
        <taxon>Pentapetalae</taxon>
        <taxon>rosids</taxon>
        <taxon>fabids</taxon>
        <taxon>Fabales</taxon>
        <taxon>Fabaceae</taxon>
        <taxon>Papilionoideae</taxon>
        <taxon>50 kb inversion clade</taxon>
        <taxon>NPAAA clade</taxon>
        <taxon>Hologalegina</taxon>
        <taxon>IRL clade</taxon>
        <taxon>Fabeae</taxon>
        <taxon>Vicia</taxon>
    </lineage>
</organism>
<protein>
    <recommendedName>
        <fullName evidence="2">TIR domain-containing protein</fullName>
    </recommendedName>
</protein>
<dbReference type="InterPro" id="IPR035897">
    <property type="entry name" value="Toll_tir_struct_dom_sf"/>
</dbReference>